<gene>
    <name evidence="1" type="ORF">WM40_21815</name>
</gene>
<dbReference type="Proteomes" id="UP000033618">
    <property type="component" value="Unassembled WGS sequence"/>
</dbReference>
<name>A0A0F5JVI8_9BURK</name>
<dbReference type="Pfam" id="PF10084">
    <property type="entry name" value="DUF2322"/>
    <property type="match status" value="1"/>
</dbReference>
<protein>
    <recommendedName>
        <fullName evidence="3">DUF2322 family protein</fullName>
    </recommendedName>
</protein>
<dbReference type="InterPro" id="IPR016755">
    <property type="entry name" value="UCP019302"/>
</dbReference>
<dbReference type="OrthoDB" id="7596112at2"/>
<dbReference type="EMBL" id="LAQU01000035">
    <property type="protein sequence ID" value="KKB61680.1"/>
    <property type="molecule type" value="Genomic_DNA"/>
</dbReference>
<dbReference type="STRING" id="28092.WM40_21815"/>
<proteinExistence type="predicted"/>
<keyword evidence="2" id="KW-1185">Reference proteome</keyword>
<accession>A0A0F5JVI8</accession>
<comment type="caution">
    <text evidence="1">The sequence shown here is derived from an EMBL/GenBank/DDBJ whole genome shotgun (WGS) entry which is preliminary data.</text>
</comment>
<evidence type="ECO:0000313" key="1">
    <source>
        <dbReference type="EMBL" id="KKB61680.1"/>
    </source>
</evidence>
<dbReference type="PATRIC" id="fig|28092.6.peg.5136"/>
<evidence type="ECO:0008006" key="3">
    <source>
        <dbReference type="Google" id="ProtNLM"/>
    </source>
</evidence>
<reference evidence="1 2" key="1">
    <citation type="submission" date="2015-03" db="EMBL/GenBank/DDBJ databases">
        <title>Draft Genome Sequence of Burkholderia andropogonis type strain ICMP2807, isolated from Sorghum bicolor.</title>
        <authorList>
            <person name="Lopes-Santos L."/>
            <person name="Castro D.B."/>
            <person name="Ottoboni L.M."/>
            <person name="Park D."/>
            <person name="Weirc B.S."/>
            <person name="Destefano S.A."/>
        </authorList>
    </citation>
    <scope>NUCLEOTIDE SEQUENCE [LARGE SCALE GENOMIC DNA]</scope>
    <source>
        <strain evidence="1 2">ICMP2807</strain>
    </source>
</reference>
<sequence length="120" mass="13243">MTSDKQSRRLNAGPHFLENIALLPPITDIDHIDLIDPTGRLETRILNKEGQRGAMAICQYLLPLFGRLDRDAAAHGVHFFGEAYVADARAHPGAHRNIDRFLAIIAGAPTLDIVIARRQA</sequence>
<organism evidence="1 2">
    <name type="scientific">Robbsia andropogonis</name>
    <dbReference type="NCBI Taxonomy" id="28092"/>
    <lineage>
        <taxon>Bacteria</taxon>
        <taxon>Pseudomonadati</taxon>
        <taxon>Pseudomonadota</taxon>
        <taxon>Betaproteobacteria</taxon>
        <taxon>Burkholderiales</taxon>
        <taxon>Burkholderiaceae</taxon>
        <taxon>Robbsia</taxon>
    </lineage>
</organism>
<dbReference type="AlphaFoldDB" id="A0A0F5JVI8"/>
<evidence type="ECO:0000313" key="2">
    <source>
        <dbReference type="Proteomes" id="UP000033618"/>
    </source>
</evidence>